<keyword evidence="2" id="KW-0813">Transport</keyword>
<evidence type="ECO:0000256" key="9">
    <source>
        <dbReference type="SAM" id="Phobius"/>
    </source>
</evidence>
<dbReference type="Pfam" id="PF03611">
    <property type="entry name" value="EIIC-GAT"/>
    <property type="match status" value="1"/>
</dbReference>
<dbReference type="InterPro" id="IPR004703">
    <property type="entry name" value="PTS_sugar-sp_permease"/>
</dbReference>
<dbReference type="InterPro" id="IPR013014">
    <property type="entry name" value="PTS_EIIC_2"/>
</dbReference>
<feature type="transmembrane region" description="Helical" evidence="9">
    <location>
        <begin position="359"/>
        <end position="378"/>
    </location>
</feature>
<keyword evidence="7 9" id="KW-1133">Transmembrane helix</keyword>
<dbReference type="InterPro" id="IPR013853">
    <property type="entry name" value="EIIC-GAT"/>
</dbReference>
<comment type="caution">
    <text evidence="11">The sequence shown here is derived from an EMBL/GenBank/DDBJ whole genome shotgun (WGS) entry which is preliminary data.</text>
</comment>
<feature type="transmembrane region" description="Helical" evidence="9">
    <location>
        <begin position="253"/>
        <end position="275"/>
    </location>
</feature>
<evidence type="ECO:0000256" key="1">
    <source>
        <dbReference type="ARBA" id="ARBA00004651"/>
    </source>
</evidence>
<accession>A0A5C8E542</accession>
<feature type="transmembrane region" description="Helical" evidence="9">
    <location>
        <begin position="147"/>
        <end position="164"/>
    </location>
</feature>
<evidence type="ECO:0000313" key="11">
    <source>
        <dbReference type="EMBL" id="TXJ32676.1"/>
    </source>
</evidence>
<dbReference type="PANTHER" id="PTHR37324:SF2">
    <property type="entry name" value="PTS SYSTEM GALACTITOL-SPECIFIC EIIC COMPONENT"/>
    <property type="match status" value="1"/>
</dbReference>
<feature type="domain" description="PTS EIIC type-2" evidence="10">
    <location>
        <begin position="8"/>
        <end position="422"/>
    </location>
</feature>
<keyword evidence="8 9" id="KW-0472">Membrane</keyword>
<evidence type="ECO:0000256" key="3">
    <source>
        <dbReference type="ARBA" id="ARBA00022475"/>
    </source>
</evidence>
<evidence type="ECO:0000256" key="6">
    <source>
        <dbReference type="ARBA" id="ARBA00022692"/>
    </source>
</evidence>
<organism evidence="11 12">
    <name type="scientific">Brachyspira aalborgi</name>
    <dbReference type="NCBI Taxonomy" id="29522"/>
    <lineage>
        <taxon>Bacteria</taxon>
        <taxon>Pseudomonadati</taxon>
        <taxon>Spirochaetota</taxon>
        <taxon>Spirochaetia</taxon>
        <taxon>Brachyspirales</taxon>
        <taxon>Brachyspiraceae</taxon>
        <taxon>Brachyspira</taxon>
    </lineage>
</organism>
<feature type="transmembrane region" description="Helical" evidence="9">
    <location>
        <begin position="332"/>
        <end position="352"/>
    </location>
</feature>
<evidence type="ECO:0000256" key="5">
    <source>
        <dbReference type="ARBA" id="ARBA00022683"/>
    </source>
</evidence>
<keyword evidence="5" id="KW-0598">Phosphotransferase system</keyword>
<dbReference type="GO" id="GO:0005886">
    <property type="term" value="C:plasma membrane"/>
    <property type="evidence" value="ECO:0007669"/>
    <property type="project" value="UniProtKB-SubCell"/>
</dbReference>
<evidence type="ECO:0000256" key="7">
    <source>
        <dbReference type="ARBA" id="ARBA00022989"/>
    </source>
</evidence>
<dbReference type="RefSeq" id="WP_147736547.1">
    <property type="nucleotide sequence ID" value="NZ_SAXX01000014.1"/>
</dbReference>
<dbReference type="PROSITE" id="PS51104">
    <property type="entry name" value="PTS_EIIC_TYPE_2"/>
    <property type="match status" value="1"/>
</dbReference>
<dbReference type="Proteomes" id="UP000324707">
    <property type="component" value="Unassembled WGS sequence"/>
</dbReference>
<dbReference type="PIRSF" id="PIRSF006304">
    <property type="entry name" value="GatC"/>
    <property type="match status" value="1"/>
</dbReference>
<keyword evidence="6 9" id="KW-0812">Transmembrane</keyword>
<evidence type="ECO:0000256" key="8">
    <source>
        <dbReference type="ARBA" id="ARBA00023136"/>
    </source>
</evidence>
<evidence type="ECO:0000256" key="2">
    <source>
        <dbReference type="ARBA" id="ARBA00022448"/>
    </source>
</evidence>
<evidence type="ECO:0000313" key="12">
    <source>
        <dbReference type="Proteomes" id="UP000324707"/>
    </source>
</evidence>
<reference evidence="11 12" key="1">
    <citation type="journal article" date="1992" name="Lakartidningen">
        <title>[Penicillin V and not amoxicillin is the first choice preparation in acute otitis].</title>
        <authorList>
            <person name="Kamme C."/>
            <person name="Lundgren K."/>
            <person name="Prellner K."/>
        </authorList>
    </citation>
    <scope>NUCLEOTIDE SEQUENCE [LARGE SCALE GENOMIC DNA]</scope>
    <source>
        <strain evidence="11 12">PC5538III-lc</strain>
    </source>
</reference>
<feature type="transmembrane region" description="Helical" evidence="9">
    <location>
        <begin position="83"/>
        <end position="113"/>
    </location>
</feature>
<dbReference type="EMBL" id="SAXX01000014">
    <property type="protein sequence ID" value="TXJ32676.1"/>
    <property type="molecule type" value="Genomic_DNA"/>
</dbReference>
<dbReference type="PANTHER" id="PTHR37324">
    <property type="entry name" value="PTS SYSTEM GALACTITOL-SPECIFIC EIIC COMPONENT"/>
    <property type="match status" value="1"/>
</dbReference>
<proteinExistence type="predicted"/>
<keyword evidence="4" id="KW-0762">Sugar transport</keyword>
<evidence type="ECO:0000259" key="10">
    <source>
        <dbReference type="PROSITE" id="PS51104"/>
    </source>
</evidence>
<evidence type="ECO:0000256" key="4">
    <source>
        <dbReference type="ARBA" id="ARBA00022597"/>
    </source>
</evidence>
<dbReference type="GO" id="GO:0015577">
    <property type="term" value="F:galactitol transmembrane transporter activity"/>
    <property type="evidence" value="ECO:0007669"/>
    <property type="project" value="InterPro"/>
</dbReference>
<dbReference type="AlphaFoldDB" id="A0A5C8E542"/>
<feature type="transmembrane region" description="Helical" evidence="9">
    <location>
        <begin position="6"/>
        <end position="31"/>
    </location>
</feature>
<feature type="transmembrane region" description="Helical" evidence="9">
    <location>
        <begin position="296"/>
        <end position="326"/>
    </location>
</feature>
<feature type="transmembrane region" description="Helical" evidence="9">
    <location>
        <begin position="221"/>
        <end position="241"/>
    </location>
</feature>
<keyword evidence="3" id="KW-1003">Cell membrane</keyword>
<dbReference type="GO" id="GO:0009401">
    <property type="term" value="P:phosphoenolpyruvate-dependent sugar phosphotransferase system"/>
    <property type="evidence" value="ECO:0007669"/>
    <property type="project" value="UniProtKB-KW"/>
</dbReference>
<sequence>MNTIITITNFITSLGSTVMLPIIILILGLILKMKLSKAIVSALTIGVGFVGLGLIINLLVGALDPATKILIDKFKLNLVALDVGWPVGSAIAFGTTIGAFIIPIIFLFNIILLSLKLTKTLDVDIWNYWHFAFSGSIAYLWSGNNLIVGIVVALIHCFISFKIADITASKVQDFFNIPGISIPQGFATTTVPIVFILDKIIDRIPVIKDININIESIQKRFGILGLPLVMGTIIGLILGLLSYGFKKDSLNLAIQMGAIMVLCPRIISIFMEGFAPVSEAAREFMQKRFKNQEFNIGLDSAIMIGHTTTILVGAILIPITLILSFILPGNKVLPFADLASTAFFVAFVTPLVKGNFFRTLIYGIVIMIVVLYVSSGFAEGLTTIAKNIGYEFPANSSMITGLSEGNWIAYILTNIARLITGN</sequence>
<comment type="subcellular location">
    <subcellularLocation>
        <location evidence="1">Cell membrane</location>
        <topology evidence="1">Multi-pass membrane protein</topology>
    </subcellularLocation>
</comment>
<protein>
    <submittedName>
        <fullName evidence="11">PTS galactitol transporter subunit IIC</fullName>
    </submittedName>
</protein>
<gene>
    <name evidence="11" type="ORF">EPJ69_05765</name>
</gene>
<feature type="transmembrane region" description="Helical" evidence="9">
    <location>
        <begin position="38"/>
        <end position="63"/>
    </location>
</feature>
<name>A0A5C8E542_9SPIR</name>